<gene>
    <name evidence="1" type="ORF">E6Q54_13300</name>
</gene>
<accession>A0A5C7Y0A0</accession>
<reference evidence="1 2" key="1">
    <citation type="submission" date="2018-09" db="EMBL/GenBank/DDBJ databases">
        <title>Metagenome Assembled Genomes from an Advanced Water Purification Facility.</title>
        <authorList>
            <person name="Stamps B.W."/>
            <person name="Spear J.R."/>
        </authorList>
    </citation>
    <scope>NUCLEOTIDE SEQUENCE [LARGE SCALE GENOMIC DNA]</scope>
    <source>
        <strain evidence="1">Bin_29_2</strain>
    </source>
</reference>
<comment type="caution">
    <text evidence="1">The sequence shown here is derived from an EMBL/GenBank/DDBJ whole genome shotgun (WGS) entry which is preliminary data.</text>
</comment>
<dbReference type="SUPFAM" id="SSF51556">
    <property type="entry name" value="Metallo-dependent hydrolases"/>
    <property type="match status" value="1"/>
</dbReference>
<protein>
    <submittedName>
        <fullName evidence="1">Alpha-D-ribose 1-methylphosphonate 5-triphosphate diphosphatase</fullName>
        <ecNumber evidence="1">3.6.1.63</ecNumber>
    </submittedName>
</protein>
<dbReference type="SUPFAM" id="SSF51338">
    <property type="entry name" value="Composite domain of metallo-dependent hydrolases"/>
    <property type="match status" value="1"/>
</dbReference>
<dbReference type="GO" id="GO:0016810">
    <property type="term" value="F:hydrolase activity, acting on carbon-nitrogen (but not peptide) bonds"/>
    <property type="evidence" value="ECO:0007669"/>
    <property type="project" value="InterPro"/>
</dbReference>
<dbReference type="NCBIfam" id="NF011990">
    <property type="entry name" value="PRK15446.2-6"/>
    <property type="match status" value="1"/>
</dbReference>
<dbReference type="InterPro" id="IPR011059">
    <property type="entry name" value="Metal-dep_hydrolase_composite"/>
</dbReference>
<organism evidence="1 2">
    <name type="scientific">Mycolicibacter arupensis</name>
    <dbReference type="NCBI Taxonomy" id="342002"/>
    <lineage>
        <taxon>Bacteria</taxon>
        <taxon>Bacillati</taxon>
        <taxon>Actinomycetota</taxon>
        <taxon>Actinomycetes</taxon>
        <taxon>Mycobacteriales</taxon>
        <taxon>Mycobacteriaceae</taxon>
        <taxon>Mycolicibacter</taxon>
    </lineage>
</organism>
<dbReference type="Gene3D" id="3.20.20.140">
    <property type="entry name" value="Metal-dependent hydrolases"/>
    <property type="match status" value="1"/>
</dbReference>
<evidence type="ECO:0000313" key="2">
    <source>
        <dbReference type="Proteomes" id="UP000321797"/>
    </source>
</evidence>
<dbReference type="EC" id="3.6.1.63" evidence="1"/>
<dbReference type="Proteomes" id="UP000321797">
    <property type="component" value="Unassembled WGS sequence"/>
</dbReference>
<dbReference type="InterPro" id="IPR032466">
    <property type="entry name" value="Metal_Hydrolase"/>
</dbReference>
<dbReference type="AlphaFoldDB" id="A0A5C7Y0A0"/>
<dbReference type="PANTHER" id="PTHR43135">
    <property type="entry name" value="ALPHA-D-RIBOSE 1-METHYLPHOSPHONATE 5-TRIPHOSPHATE DIPHOSPHATASE"/>
    <property type="match status" value="1"/>
</dbReference>
<evidence type="ECO:0000313" key="1">
    <source>
        <dbReference type="EMBL" id="TXI55093.1"/>
    </source>
</evidence>
<sequence>MTASPAPASPTCDVNASVTVRRGGAYSTTMHKPVTTLSARRALVAGRERSRCYITIRNGLIDAVTQHKPQGSEEVELGSLDLIPGVIDLHGDSLNSRRQPRTGARFPLGPTLLQADTEGISNGVTTQCLCVTVDEDLTKWGDIEDPLKWLHALQRQRQSLRTDSYLHVRFELTTAVTTPHADLLDNDYTRVVSYMVHAPGVGQYTHDPAAWHKLYLRSHPGPSEDRQRLASERLARANDVTDARRRVADAARAAGIALASHDDITPADAVAAANVGASIAEFPLTMDAATHAKSLGLGVIVGAPNAWQGRSHLAWLSARTAVRAGVVDALVSDYHPSSMLQAAYALAQDECASWAEALNLVTQGPARLADFTDRGQIAEGLSADLAAVDMSAGTPVVRQAWRNGALRLGLP</sequence>
<keyword evidence="1" id="KW-0378">Hydrolase</keyword>
<dbReference type="EMBL" id="SSGD01000073">
    <property type="protein sequence ID" value="TXI55093.1"/>
    <property type="molecule type" value="Genomic_DNA"/>
</dbReference>
<dbReference type="PIRSF" id="PIRSF038971">
    <property type="entry name" value="PhnM"/>
    <property type="match status" value="1"/>
</dbReference>
<proteinExistence type="predicted"/>
<dbReference type="NCBIfam" id="NF011984">
    <property type="entry name" value="PRK15446.1-5"/>
    <property type="match status" value="1"/>
</dbReference>
<dbReference type="PANTHER" id="PTHR43135:SF3">
    <property type="entry name" value="ALPHA-D-RIBOSE 1-METHYLPHOSPHONATE 5-TRIPHOSPHATE DIPHOSPHATASE"/>
    <property type="match status" value="1"/>
</dbReference>
<dbReference type="InterPro" id="IPR012696">
    <property type="entry name" value="PhnM"/>
</dbReference>
<name>A0A5C7Y0A0_9MYCO</name>
<dbReference type="InterPro" id="IPR051781">
    <property type="entry name" value="Metallo-dep_Hydrolase"/>
</dbReference>
<dbReference type="GO" id="GO:0019700">
    <property type="term" value="P:organic phosphonate catabolic process"/>
    <property type="evidence" value="ECO:0007669"/>
    <property type="project" value="InterPro"/>
</dbReference>